<evidence type="ECO:0000313" key="2">
    <source>
        <dbReference type="Proteomes" id="UP000475532"/>
    </source>
</evidence>
<comment type="caution">
    <text evidence="1">The sequence shown here is derived from an EMBL/GenBank/DDBJ whole genome shotgun (WGS) entry which is preliminary data.</text>
</comment>
<protein>
    <submittedName>
        <fullName evidence="1">Uncharacterized protein</fullName>
    </submittedName>
</protein>
<sequence length="59" mass="6572">MRSRPIVCTRCGDPIERGTDYLTDVRQLERVGWLGFIKVRATVHAAAYHPTCAAKGAQQ</sequence>
<evidence type="ECO:0000313" key="1">
    <source>
        <dbReference type="EMBL" id="NEA22633.1"/>
    </source>
</evidence>
<dbReference type="AlphaFoldDB" id="A0A6L9QD94"/>
<reference evidence="1 2" key="1">
    <citation type="submission" date="2020-01" db="EMBL/GenBank/DDBJ databases">
        <title>Insect and environment-associated Actinomycetes.</title>
        <authorList>
            <person name="Currrie C."/>
            <person name="Chevrette M."/>
            <person name="Carlson C."/>
            <person name="Stubbendieck R."/>
            <person name="Wendt-Pienkowski E."/>
        </authorList>
    </citation>
    <scope>NUCLEOTIDE SEQUENCE [LARGE SCALE GENOMIC DNA]</scope>
    <source>
        <strain evidence="1 2">SID10258</strain>
    </source>
</reference>
<name>A0A6L9QD94_9ACTN</name>
<dbReference type="EMBL" id="JAAGLI010000213">
    <property type="protein sequence ID" value="NEA22633.1"/>
    <property type="molecule type" value="Genomic_DNA"/>
</dbReference>
<accession>A0A6L9QD94</accession>
<dbReference type="Proteomes" id="UP000475532">
    <property type="component" value="Unassembled WGS sequence"/>
</dbReference>
<gene>
    <name evidence="1" type="ORF">G3I70_09025</name>
</gene>
<organism evidence="1 2">
    <name type="scientific">Actinomadura bangladeshensis</name>
    <dbReference type="NCBI Taxonomy" id="453573"/>
    <lineage>
        <taxon>Bacteria</taxon>
        <taxon>Bacillati</taxon>
        <taxon>Actinomycetota</taxon>
        <taxon>Actinomycetes</taxon>
        <taxon>Streptosporangiales</taxon>
        <taxon>Thermomonosporaceae</taxon>
        <taxon>Actinomadura</taxon>
    </lineage>
</organism>
<proteinExistence type="predicted"/>
<dbReference type="RefSeq" id="WP_163054421.1">
    <property type="nucleotide sequence ID" value="NZ_JAAGLI010000213.1"/>
</dbReference>